<dbReference type="EMBL" id="JAGKQQ010000002">
    <property type="protein sequence ID" value="MBP3961004.1"/>
    <property type="molecule type" value="Genomic_DNA"/>
</dbReference>
<dbReference type="NCBIfam" id="NF007495">
    <property type="entry name" value="PRK10089.1-4"/>
    <property type="match status" value="1"/>
</dbReference>
<sequence>MDPLEAFALVDVRVGRILRAEPNEGARKPAFKLWIDFGALGVKQSSAQLVARYTAEALVGRLVVAAVNLGTRKINGFNSEVLVLGAPDEAGNVVLLAPDRDVPLGGRMF</sequence>
<name>A0ABS5C4T7_9BACT</name>
<gene>
    <name evidence="5" type="ORF">J8F10_37765</name>
</gene>
<keyword evidence="2 3" id="KW-0694">RNA-binding</keyword>
<keyword evidence="1 3" id="KW-0820">tRNA-binding</keyword>
<feature type="domain" description="TRNA-binding" evidence="4">
    <location>
        <begin position="6"/>
        <end position="109"/>
    </location>
</feature>
<dbReference type="InterPro" id="IPR008231">
    <property type="entry name" value="CsaA"/>
</dbReference>
<protein>
    <submittedName>
        <fullName evidence="5">tRNA-binding protein</fullName>
    </submittedName>
</protein>
<evidence type="ECO:0000259" key="4">
    <source>
        <dbReference type="PROSITE" id="PS50886"/>
    </source>
</evidence>
<dbReference type="Proteomes" id="UP000676565">
    <property type="component" value="Unassembled WGS sequence"/>
</dbReference>
<evidence type="ECO:0000256" key="2">
    <source>
        <dbReference type="ARBA" id="ARBA00022884"/>
    </source>
</evidence>
<accession>A0ABS5C4T7</accession>
<dbReference type="SUPFAM" id="SSF50249">
    <property type="entry name" value="Nucleic acid-binding proteins"/>
    <property type="match status" value="1"/>
</dbReference>
<evidence type="ECO:0000256" key="1">
    <source>
        <dbReference type="ARBA" id="ARBA00022555"/>
    </source>
</evidence>
<comment type="caution">
    <text evidence="5">The sequence shown here is derived from an EMBL/GenBank/DDBJ whole genome shotgun (WGS) entry which is preliminary data.</text>
</comment>
<dbReference type="PROSITE" id="PS50886">
    <property type="entry name" value="TRBD"/>
    <property type="match status" value="1"/>
</dbReference>
<dbReference type="CDD" id="cd02798">
    <property type="entry name" value="tRNA_bind_CsaA"/>
    <property type="match status" value="1"/>
</dbReference>
<organism evidence="5 6">
    <name type="scientific">Gemmata palustris</name>
    <dbReference type="NCBI Taxonomy" id="2822762"/>
    <lineage>
        <taxon>Bacteria</taxon>
        <taxon>Pseudomonadati</taxon>
        <taxon>Planctomycetota</taxon>
        <taxon>Planctomycetia</taxon>
        <taxon>Gemmatales</taxon>
        <taxon>Gemmataceae</taxon>
        <taxon>Gemmata</taxon>
    </lineage>
</organism>
<evidence type="ECO:0000313" key="5">
    <source>
        <dbReference type="EMBL" id="MBP3961004.1"/>
    </source>
</evidence>
<evidence type="ECO:0000313" key="6">
    <source>
        <dbReference type="Proteomes" id="UP000676565"/>
    </source>
</evidence>
<dbReference type="NCBIfam" id="TIGR02222">
    <property type="entry name" value="chap_CsaA"/>
    <property type="match status" value="1"/>
</dbReference>
<dbReference type="Pfam" id="PF01588">
    <property type="entry name" value="tRNA_bind"/>
    <property type="match status" value="1"/>
</dbReference>
<reference evidence="5 6" key="1">
    <citation type="submission" date="2021-04" db="EMBL/GenBank/DDBJ databases">
        <authorList>
            <person name="Ivanova A."/>
        </authorList>
    </citation>
    <scope>NUCLEOTIDE SEQUENCE [LARGE SCALE GENOMIC DNA]</scope>
    <source>
        <strain evidence="5 6">G18</strain>
    </source>
</reference>
<dbReference type="PANTHER" id="PTHR11586">
    <property type="entry name" value="TRNA-AMINOACYLATION COFACTOR ARC1 FAMILY MEMBER"/>
    <property type="match status" value="1"/>
</dbReference>
<dbReference type="Gene3D" id="2.40.50.140">
    <property type="entry name" value="Nucleic acid-binding proteins"/>
    <property type="match status" value="1"/>
</dbReference>
<dbReference type="NCBIfam" id="NF007494">
    <property type="entry name" value="PRK10089.1-3"/>
    <property type="match status" value="1"/>
</dbReference>
<dbReference type="RefSeq" id="WP_210663576.1">
    <property type="nucleotide sequence ID" value="NZ_JAGKQQ010000002.1"/>
</dbReference>
<evidence type="ECO:0000256" key="3">
    <source>
        <dbReference type="PROSITE-ProRule" id="PRU00209"/>
    </source>
</evidence>
<proteinExistence type="predicted"/>
<dbReference type="InterPro" id="IPR012340">
    <property type="entry name" value="NA-bd_OB-fold"/>
</dbReference>
<keyword evidence="6" id="KW-1185">Reference proteome</keyword>
<dbReference type="PANTHER" id="PTHR11586:SF37">
    <property type="entry name" value="TRNA-BINDING DOMAIN-CONTAINING PROTEIN"/>
    <property type="match status" value="1"/>
</dbReference>
<dbReference type="InterPro" id="IPR002547">
    <property type="entry name" value="tRNA-bd_dom"/>
</dbReference>
<dbReference type="InterPro" id="IPR051270">
    <property type="entry name" value="Tyrosine-tRNA_ligase_regulator"/>
</dbReference>